<keyword evidence="2" id="KW-1185">Reference proteome</keyword>
<evidence type="ECO:0008006" key="3">
    <source>
        <dbReference type="Google" id="ProtNLM"/>
    </source>
</evidence>
<organism evidence="1 2">
    <name type="scientific">Fluviicola chungangensis</name>
    <dbReference type="NCBI Taxonomy" id="2597671"/>
    <lineage>
        <taxon>Bacteria</taxon>
        <taxon>Pseudomonadati</taxon>
        <taxon>Bacteroidota</taxon>
        <taxon>Flavobacteriia</taxon>
        <taxon>Flavobacteriales</taxon>
        <taxon>Crocinitomicaceae</taxon>
        <taxon>Fluviicola</taxon>
    </lineage>
</organism>
<dbReference type="Proteomes" id="UP000316008">
    <property type="component" value="Unassembled WGS sequence"/>
</dbReference>
<sequence>MKKVFIQYKIKPEQVSNVETLIKKVFDELRATNPNSISYSAQKLEDGQTFVHTYVANENVKNPIVGLSSFKELQEFIKFNHLEKPVSIELSDIDSYNSLS</sequence>
<gene>
    <name evidence="1" type="ORF">FO442_02355</name>
</gene>
<accession>A0A556N767</accession>
<protein>
    <recommendedName>
        <fullName evidence="3">ABM domain-containing protein</fullName>
    </recommendedName>
</protein>
<name>A0A556N767_9FLAO</name>
<reference evidence="1 2" key="1">
    <citation type="submission" date="2019-07" db="EMBL/GenBank/DDBJ databases">
        <authorList>
            <person name="Huq M.A."/>
        </authorList>
    </citation>
    <scope>NUCLEOTIDE SEQUENCE [LARGE SCALE GENOMIC DNA]</scope>
    <source>
        <strain evidence="1 2">MAH-3</strain>
    </source>
</reference>
<proteinExistence type="predicted"/>
<dbReference type="EMBL" id="VLPL01000001">
    <property type="protein sequence ID" value="TSJ47995.1"/>
    <property type="molecule type" value="Genomic_DNA"/>
</dbReference>
<evidence type="ECO:0000313" key="1">
    <source>
        <dbReference type="EMBL" id="TSJ47995.1"/>
    </source>
</evidence>
<comment type="caution">
    <text evidence="1">The sequence shown here is derived from an EMBL/GenBank/DDBJ whole genome shotgun (WGS) entry which is preliminary data.</text>
</comment>
<dbReference type="AlphaFoldDB" id="A0A556N767"/>
<dbReference type="OrthoDB" id="7191978at2"/>
<evidence type="ECO:0000313" key="2">
    <source>
        <dbReference type="Proteomes" id="UP000316008"/>
    </source>
</evidence>
<dbReference type="RefSeq" id="WP_144331530.1">
    <property type="nucleotide sequence ID" value="NZ_VLPL01000001.1"/>
</dbReference>